<dbReference type="STRING" id="684065.SAMN05421738_102242"/>
<dbReference type="SUPFAM" id="SSF54211">
    <property type="entry name" value="Ribosomal protein S5 domain 2-like"/>
    <property type="match status" value="1"/>
</dbReference>
<protein>
    <recommendedName>
        <fullName evidence="4 5">Small ribosomal subunit protein uS9</fullName>
    </recommendedName>
</protein>
<evidence type="ECO:0000256" key="2">
    <source>
        <dbReference type="ARBA" id="ARBA00022980"/>
    </source>
</evidence>
<sequence length="128" mass="14709">MAIVHKIGRRKTSVARVYLQEGNGEIFINGRELTNYFPTAVLQYKVEQAFLITDTKEKYNVDIKVFGGGNTGQAEAIRLAISRALCEIDADFRLQLKPEGLLTRDPRMVERKKFGQKKARKKFQFSKR</sequence>
<dbReference type="OrthoDB" id="9803965at2"/>
<name>A0A1I4TKR7_9FLAO</name>
<dbReference type="PANTHER" id="PTHR21569:SF1">
    <property type="entry name" value="SMALL RIBOSOMAL SUBUNIT PROTEIN US9M"/>
    <property type="match status" value="1"/>
</dbReference>
<keyword evidence="8" id="KW-1185">Reference proteome</keyword>
<dbReference type="HAMAP" id="MF_00532_B">
    <property type="entry name" value="Ribosomal_uS9_B"/>
    <property type="match status" value="1"/>
</dbReference>
<dbReference type="EMBL" id="FOUZ01000002">
    <property type="protein sequence ID" value="SFM77223.1"/>
    <property type="molecule type" value="Genomic_DNA"/>
</dbReference>
<dbReference type="InterPro" id="IPR014721">
    <property type="entry name" value="Ribsml_uS5_D2-typ_fold_subgr"/>
</dbReference>
<keyword evidence="3 5" id="KW-0687">Ribonucleoprotein</keyword>
<dbReference type="Gene3D" id="3.30.230.10">
    <property type="match status" value="1"/>
</dbReference>
<dbReference type="InterPro" id="IPR000754">
    <property type="entry name" value="Ribosomal_uS9"/>
</dbReference>
<dbReference type="InterPro" id="IPR023035">
    <property type="entry name" value="Ribosomal_uS9_bac/plastid"/>
</dbReference>
<organism evidence="7 8">
    <name type="scientific">Algoriella xinjiangensis</name>
    <dbReference type="NCBI Taxonomy" id="684065"/>
    <lineage>
        <taxon>Bacteria</taxon>
        <taxon>Pseudomonadati</taxon>
        <taxon>Bacteroidota</taxon>
        <taxon>Flavobacteriia</taxon>
        <taxon>Flavobacteriales</taxon>
        <taxon>Weeksellaceae</taxon>
        <taxon>Algoriella</taxon>
    </lineage>
</organism>
<dbReference type="PROSITE" id="PS00360">
    <property type="entry name" value="RIBOSOMAL_S9"/>
    <property type="match status" value="1"/>
</dbReference>
<dbReference type="GO" id="GO:0022627">
    <property type="term" value="C:cytosolic small ribosomal subunit"/>
    <property type="evidence" value="ECO:0007669"/>
    <property type="project" value="TreeGrafter"/>
</dbReference>
<dbReference type="GO" id="GO:0003723">
    <property type="term" value="F:RNA binding"/>
    <property type="evidence" value="ECO:0007669"/>
    <property type="project" value="TreeGrafter"/>
</dbReference>
<dbReference type="Pfam" id="PF00380">
    <property type="entry name" value="Ribosomal_S9"/>
    <property type="match status" value="1"/>
</dbReference>
<accession>A0A1I4TKR7</accession>
<dbReference type="InterPro" id="IPR020574">
    <property type="entry name" value="Ribosomal_uS9_CS"/>
</dbReference>
<dbReference type="AlphaFoldDB" id="A0A1I4TKR7"/>
<evidence type="ECO:0000256" key="5">
    <source>
        <dbReference type="HAMAP-Rule" id="MF_00532"/>
    </source>
</evidence>
<dbReference type="InterPro" id="IPR020568">
    <property type="entry name" value="Ribosomal_Su5_D2-typ_SF"/>
</dbReference>
<keyword evidence="2 5" id="KW-0689">Ribosomal protein</keyword>
<gene>
    <name evidence="5" type="primary">rpsI</name>
    <name evidence="7" type="ORF">SAMN05421738_102242</name>
</gene>
<dbReference type="FunFam" id="3.30.230.10:FF:000001">
    <property type="entry name" value="30S ribosomal protein S9"/>
    <property type="match status" value="1"/>
</dbReference>
<evidence type="ECO:0000313" key="8">
    <source>
        <dbReference type="Proteomes" id="UP000199149"/>
    </source>
</evidence>
<evidence type="ECO:0000256" key="3">
    <source>
        <dbReference type="ARBA" id="ARBA00023274"/>
    </source>
</evidence>
<dbReference type="GO" id="GO:0006412">
    <property type="term" value="P:translation"/>
    <property type="evidence" value="ECO:0007669"/>
    <property type="project" value="UniProtKB-UniRule"/>
</dbReference>
<comment type="similarity">
    <text evidence="1 5 6">Belongs to the universal ribosomal protein uS9 family.</text>
</comment>
<evidence type="ECO:0000256" key="6">
    <source>
        <dbReference type="RuleBase" id="RU003815"/>
    </source>
</evidence>
<dbReference type="Proteomes" id="UP000199149">
    <property type="component" value="Unassembled WGS sequence"/>
</dbReference>
<dbReference type="PANTHER" id="PTHR21569">
    <property type="entry name" value="RIBOSOMAL PROTEIN S9"/>
    <property type="match status" value="1"/>
</dbReference>
<proteinExistence type="inferred from homology"/>
<evidence type="ECO:0000256" key="1">
    <source>
        <dbReference type="ARBA" id="ARBA00005251"/>
    </source>
</evidence>
<dbReference type="NCBIfam" id="NF001099">
    <property type="entry name" value="PRK00132.1"/>
    <property type="match status" value="1"/>
</dbReference>
<evidence type="ECO:0000256" key="4">
    <source>
        <dbReference type="ARBA" id="ARBA00035259"/>
    </source>
</evidence>
<dbReference type="GO" id="GO:0003735">
    <property type="term" value="F:structural constituent of ribosome"/>
    <property type="evidence" value="ECO:0007669"/>
    <property type="project" value="InterPro"/>
</dbReference>
<evidence type="ECO:0000313" key="7">
    <source>
        <dbReference type="EMBL" id="SFM77223.1"/>
    </source>
</evidence>
<reference evidence="8" key="1">
    <citation type="submission" date="2016-10" db="EMBL/GenBank/DDBJ databases">
        <authorList>
            <person name="Varghese N."/>
            <person name="Submissions S."/>
        </authorList>
    </citation>
    <scope>NUCLEOTIDE SEQUENCE [LARGE SCALE GENOMIC DNA]</scope>
    <source>
        <strain evidence="8">XJ109</strain>
    </source>
</reference>
<dbReference type="RefSeq" id="WP_092906317.1">
    <property type="nucleotide sequence ID" value="NZ_FOUZ01000002.1"/>
</dbReference>